<dbReference type="Proteomes" id="UP000007819">
    <property type="component" value="Chromosome X"/>
</dbReference>
<dbReference type="SUPFAM" id="SSF54001">
    <property type="entry name" value="Cysteine proteinases"/>
    <property type="match status" value="1"/>
</dbReference>
<keyword evidence="3" id="KW-0378">Hydrolase</keyword>
<dbReference type="InterPro" id="IPR003653">
    <property type="entry name" value="Peptidase_C48_C"/>
</dbReference>
<dbReference type="EnsemblMetazoa" id="XM_001949581.5">
    <property type="protein sequence ID" value="XP_001949616.1"/>
    <property type="gene ID" value="LOC100159836"/>
</dbReference>
<dbReference type="GeneID" id="100159836"/>
<dbReference type="OMA" id="ECTENID"/>
<evidence type="ECO:0000313" key="7">
    <source>
        <dbReference type="Proteomes" id="UP000007819"/>
    </source>
</evidence>
<dbReference type="InterPro" id="IPR038765">
    <property type="entry name" value="Papain-like_cys_pep_sf"/>
</dbReference>
<dbReference type="Pfam" id="PF02902">
    <property type="entry name" value="Peptidase_C48"/>
    <property type="match status" value="1"/>
</dbReference>
<accession>A0A8R2A4B0</accession>
<keyword evidence="7" id="KW-1185">Reference proteome</keyword>
<keyword evidence="2" id="KW-0645">Protease</keyword>
<comment type="similarity">
    <text evidence="1">Belongs to the peptidase C48 family.</text>
</comment>
<dbReference type="PANTHER" id="PTHR12606:SF10">
    <property type="entry name" value="SENTRIN-SPECIFIC PROTEASE 5"/>
    <property type="match status" value="1"/>
</dbReference>
<dbReference type="GO" id="GO:0016929">
    <property type="term" value="F:deSUMOylase activity"/>
    <property type="evidence" value="ECO:0007669"/>
    <property type="project" value="TreeGrafter"/>
</dbReference>
<protein>
    <recommendedName>
        <fullName evidence="5">Ubiquitin-like protease family profile domain-containing protein</fullName>
    </recommendedName>
</protein>
<dbReference type="GO" id="GO:0006508">
    <property type="term" value="P:proteolysis"/>
    <property type="evidence" value="ECO:0007669"/>
    <property type="project" value="UniProtKB-KW"/>
</dbReference>
<feature type="domain" description="Ubiquitin-like protease family profile" evidence="5">
    <location>
        <begin position="229"/>
        <end position="392"/>
    </location>
</feature>
<evidence type="ECO:0000259" key="5">
    <source>
        <dbReference type="PROSITE" id="PS50600"/>
    </source>
</evidence>
<reference evidence="6" key="2">
    <citation type="submission" date="2022-06" db="UniProtKB">
        <authorList>
            <consortium name="EnsemblMetazoa"/>
        </authorList>
    </citation>
    <scope>IDENTIFICATION</scope>
</reference>
<dbReference type="RefSeq" id="XP_001949616.1">
    <property type="nucleotide sequence ID" value="XM_001949581.4"/>
</dbReference>
<proteinExistence type="inferred from homology"/>
<dbReference type="AlphaFoldDB" id="A0A8R2A4B0"/>
<evidence type="ECO:0000256" key="2">
    <source>
        <dbReference type="ARBA" id="ARBA00022670"/>
    </source>
</evidence>
<dbReference type="PANTHER" id="PTHR12606">
    <property type="entry name" value="SENTRIN/SUMO-SPECIFIC PROTEASE"/>
    <property type="match status" value="1"/>
</dbReference>
<dbReference type="OrthoDB" id="6612333at2759"/>
<evidence type="ECO:0000313" key="6">
    <source>
        <dbReference type="EnsemblMetazoa" id="XP_001949616.1"/>
    </source>
</evidence>
<evidence type="ECO:0000256" key="1">
    <source>
        <dbReference type="ARBA" id="ARBA00005234"/>
    </source>
</evidence>
<dbReference type="GO" id="GO:0005634">
    <property type="term" value="C:nucleus"/>
    <property type="evidence" value="ECO:0007669"/>
    <property type="project" value="TreeGrafter"/>
</dbReference>
<dbReference type="Gene3D" id="3.40.395.10">
    <property type="entry name" value="Adenoviral Proteinase, Chain A"/>
    <property type="match status" value="1"/>
</dbReference>
<evidence type="ECO:0000256" key="4">
    <source>
        <dbReference type="ARBA" id="ARBA00022807"/>
    </source>
</evidence>
<dbReference type="PROSITE" id="PS50600">
    <property type="entry name" value="ULP_PROTEASE"/>
    <property type="match status" value="1"/>
</dbReference>
<keyword evidence="4" id="KW-0788">Thiol protease</keyword>
<dbReference type="KEGG" id="api:100159836"/>
<reference evidence="7" key="1">
    <citation type="submission" date="2010-06" db="EMBL/GenBank/DDBJ databases">
        <authorList>
            <person name="Jiang H."/>
            <person name="Abraham K."/>
            <person name="Ali S."/>
            <person name="Alsbrooks S.L."/>
            <person name="Anim B.N."/>
            <person name="Anosike U.S."/>
            <person name="Attaway T."/>
            <person name="Bandaranaike D.P."/>
            <person name="Battles P.K."/>
            <person name="Bell S.N."/>
            <person name="Bell A.V."/>
            <person name="Beltran B."/>
            <person name="Bickham C."/>
            <person name="Bustamante Y."/>
            <person name="Caleb T."/>
            <person name="Canada A."/>
            <person name="Cardenas V."/>
            <person name="Carter K."/>
            <person name="Chacko J."/>
            <person name="Chandrabose M.N."/>
            <person name="Chavez D."/>
            <person name="Chavez A."/>
            <person name="Chen L."/>
            <person name="Chu H.-S."/>
            <person name="Claassen K.J."/>
            <person name="Cockrell R."/>
            <person name="Collins M."/>
            <person name="Cooper J.A."/>
            <person name="Cree A."/>
            <person name="Curry S.M."/>
            <person name="Da Y."/>
            <person name="Dao M.D."/>
            <person name="Das B."/>
            <person name="Davila M.-L."/>
            <person name="Davy-Carroll L."/>
            <person name="Denson S."/>
            <person name="Dinh H."/>
            <person name="Ebong V.E."/>
            <person name="Edwards J.R."/>
            <person name="Egan A."/>
            <person name="El-Daye J."/>
            <person name="Escobedo L."/>
            <person name="Fernandez S."/>
            <person name="Fernando P.R."/>
            <person name="Flagg N."/>
            <person name="Forbes L.D."/>
            <person name="Fowler R.G."/>
            <person name="Fu Q."/>
            <person name="Gabisi R.A."/>
            <person name="Ganer J."/>
            <person name="Garbino Pronczuk A."/>
            <person name="Garcia R.M."/>
            <person name="Garner T."/>
            <person name="Garrett T.E."/>
            <person name="Gonzalez D.A."/>
            <person name="Hamid H."/>
            <person name="Hawkins E.S."/>
            <person name="Hirani K."/>
            <person name="Hogues M.E."/>
            <person name="Hollins B."/>
            <person name="Hsiao C.-H."/>
            <person name="Jabil R."/>
            <person name="James M.L."/>
            <person name="Jhangiani S.N."/>
            <person name="Johnson B."/>
            <person name="Johnson Q."/>
            <person name="Joshi V."/>
            <person name="Kalu J.B."/>
            <person name="Kam C."/>
            <person name="Kashfia A."/>
            <person name="Keebler J."/>
            <person name="Kisamo H."/>
            <person name="Kovar C.L."/>
            <person name="Lago L.A."/>
            <person name="Lai C.-Y."/>
            <person name="Laidlaw J."/>
            <person name="Lara F."/>
            <person name="Le T.-K."/>
            <person name="Lee S.L."/>
            <person name="Legall F.H."/>
            <person name="Lemon S.J."/>
            <person name="Lewis L.R."/>
            <person name="Li B."/>
            <person name="Liu Y."/>
            <person name="Liu Y.-S."/>
            <person name="Lopez J."/>
            <person name="Lozado R.J."/>
            <person name="Lu J."/>
            <person name="Madu R.C."/>
            <person name="Maheshwari M."/>
            <person name="Maheshwari R."/>
            <person name="Malloy K."/>
            <person name="Martinez E."/>
            <person name="Mathew T."/>
            <person name="Mercado I.C."/>
            <person name="Mercado C."/>
            <person name="Meyer B."/>
            <person name="Montgomery K."/>
            <person name="Morgan M.B."/>
            <person name="Munidasa M."/>
            <person name="Nazareth L.V."/>
            <person name="Nelson J."/>
            <person name="Ng B.M."/>
            <person name="Nguyen N.B."/>
            <person name="Nguyen P.Q."/>
            <person name="Nguyen T."/>
            <person name="Obregon M."/>
            <person name="Okwuonu G.O."/>
            <person name="Onwere C.G."/>
            <person name="Orozco G."/>
            <person name="Parra A."/>
            <person name="Patel S."/>
            <person name="Patil S."/>
            <person name="Perez A."/>
            <person name="Perez Y."/>
            <person name="Pham C."/>
            <person name="Primus E.L."/>
            <person name="Pu L.-L."/>
            <person name="Puazo M."/>
            <person name="Qin X."/>
            <person name="Quiroz J.B."/>
            <person name="Reese J."/>
            <person name="Richards S."/>
            <person name="Rives C.M."/>
            <person name="Robberts R."/>
            <person name="Ruiz S.J."/>
            <person name="Ruiz M.J."/>
            <person name="Santibanez J."/>
            <person name="Schneider B.W."/>
            <person name="Sisson I."/>
            <person name="Smith M."/>
            <person name="Sodergren E."/>
            <person name="Song X.-Z."/>
            <person name="Song B.B."/>
            <person name="Summersgill H."/>
            <person name="Thelus R."/>
            <person name="Thornton R.D."/>
            <person name="Trejos Z.Y."/>
            <person name="Usmani K."/>
            <person name="Vattathil S."/>
            <person name="Villasana D."/>
            <person name="Walker D.L."/>
            <person name="Wang S."/>
            <person name="Wang K."/>
            <person name="White C.S."/>
            <person name="Williams A.C."/>
            <person name="Williamson J."/>
            <person name="Wilson K."/>
            <person name="Woghiren I.O."/>
            <person name="Woodworth J.R."/>
            <person name="Worley K.C."/>
            <person name="Wright R.A."/>
            <person name="Wu W."/>
            <person name="Young L."/>
            <person name="Zhang L."/>
            <person name="Zhang J."/>
            <person name="Zhu Y."/>
            <person name="Muzny D.M."/>
            <person name="Weinstock G."/>
            <person name="Gibbs R.A."/>
        </authorList>
    </citation>
    <scope>NUCLEOTIDE SEQUENCE [LARGE SCALE GENOMIC DNA]</scope>
    <source>
        <strain evidence="7">LSR1</strain>
    </source>
</reference>
<sequence length="426" mass="49747">MSYLFATETFNLEDIEEFTTEYPELSGDEEIFYFEIVEEEDTEETSDSNSTSIDNEEIVYSTDNEEIVYSTDNEEIVYSTDNEEIVYSTDNEEIVYSTDITSLHQINIVDTIKSFCDDGGSDIESQSEEIMDSEEQNSNIPPENLNECTENIDSVIQNNIYDISSDSDENTGQSEISSIVNLKAVRFIKNRKRTFPTYYQKEIFTRLIHFLSNKMVNDILNIRIQANGYRLHVKDLMTLLTPKTWLNDSVIQNYLSLLVNYCDKTKEMSTDFLTSYQQVGYDLVIRWFKKYDLNNFNRIVVPINPGKVHWALFVIEIWEGKIYYFDSYSEPSFMEELTSITEFLSRAIIDYINFSGVQRTAPKYWKYIDGKSPLQSNTYDCGVFTCMNARYFLLNKQPSVKFTQENIPILRQIISWELLTSSLETF</sequence>
<name>A0A8R2A4B0_ACYPI</name>
<dbReference type="GO" id="GO:0016926">
    <property type="term" value="P:protein desumoylation"/>
    <property type="evidence" value="ECO:0007669"/>
    <property type="project" value="TreeGrafter"/>
</dbReference>
<evidence type="ECO:0000256" key="3">
    <source>
        <dbReference type="ARBA" id="ARBA00022801"/>
    </source>
</evidence>
<organism evidence="6 7">
    <name type="scientific">Acyrthosiphon pisum</name>
    <name type="common">Pea aphid</name>
    <dbReference type="NCBI Taxonomy" id="7029"/>
    <lineage>
        <taxon>Eukaryota</taxon>
        <taxon>Metazoa</taxon>
        <taxon>Ecdysozoa</taxon>
        <taxon>Arthropoda</taxon>
        <taxon>Hexapoda</taxon>
        <taxon>Insecta</taxon>
        <taxon>Pterygota</taxon>
        <taxon>Neoptera</taxon>
        <taxon>Paraneoptera</taxon>
        <taxon>Hemiptera</taxon>
        <taxon>Sternorrhyncha</taxon>
        <taxon>Aphidomorpha</taxon>
        <taxon>Aphidoidea</taxon>
        <taxon>Aphididae</taxon>
        <taxon>Macrosiphini</taxon>
        <taxon>Acyrthosiphon</taxon>
    </lineage>
</organism>